<dbReference type="Pfam" id="PF07927">
    <property type="entry name" value="HicA_toxin"/>
    <property type="match status" value="1"/>
</dbReference>
<dbReference type="EMBL" id="JBBUTH010000007">
    <property type="protein sequence ID" value="MEK8051196.1"/>
    <property type="molecule type" value="Genomic_DNA"/>
</dbReference>
<sequence length="84" mass="9360">MNARHRKTLASIFAKPTSASIVFSDIEALIKALGGAVTEREGSRVKIELAGHQWRCHRPHPGKEAKRYQVEEARELLERAGVTP</sequence>
<accession>A0ABU9CJW6</accession>
<evidence type="ECO:0000313" key="2">
    <source>
        <dbReference type="Proteomes" id="UP001365405"/>
    </source>
</evidence>
<keyword evidence="2" id="KW-1185">Reference proteome</keyword>
<evidence type="ECO:0000313" key="1">
    <source>
        <dbReference type="EMBL" id="MEK8051196.1"/>
    </source>
</evidence>
<proteinExistence type="predicted"/>
<comment type="caution">
    <text evidence="1">The sequence shown here is derived from an EMBL/GenBank/DDBJ whole genome shotgun (WGS) entry which is preliminary data.</text>
</comment>
<protein>
    <submittedName>
        <fullName evidence="1">Type II toxin-antitoxin system HicA family toxin</fullName>
    </submittedName>
</protein>
<dbReference type="RefSeq" id="WP_341410887.1">
    <property type="nucleotide sequence ID" value="NZ_JBBUTH010000007.1"/>
</dbReference>
<gene>
    <name evidence="1" type="ORF">AACH10_13180</name>
</gene>
<reference evidence="1 2" key="1">
    <citation type="submission" date="2024-04" db="EMBL/GenBank/DDBJ databases">
        <title>Novel species of the genus Ideonella isolated from streams.</title>
        <authorList>
            <person name="Lu H."/>
        </authorList>
    </citation>
    <scope>NUCLEOTIDE SEQUENCE [LARGE SCALE GENOMIC DNA]</scope>
    <source>
        <strain evidence="1 2">DXS22W</strain>
    </source>
</reference>
<organism evidence="1 2">
    <name type="scientific">Pseudaquabacterium inlustre</name>
    <dbReference type="NCBI Taxonomy" id="2984192"/>
    <lineage>
        <taxon>Bacteria</taxon>
        <taxon>Pseudomonadati</taxon>
        <taxon>Pseudomonadota</taxon>
        <taxon>Betaproteobacteria</taxon>
        <taxon>Burkholderiales</taxon>
        <taxon>Sphaerotilaceae</taxon>
        <taxon>Pseudaquabacterium</taxon>
    </lineage>
</organism>
<dbReference type="InterPro" id="IPR012933">
    <property type="entry name" value="HicA_mRNA_interferase"/>
</dbReference>
<name>A0ABU9CJW6_9BURK</name>
<dbReference type="Proteomes" id="UP001365405">
    <property type="component" value="Unassembled WGS sequence"/>
</dbReference>